<evidence type="ECO:0000256" key="1">
    <source>
        <dbReference type="SAM" id="MobiDB-lite"/>
    </source>
</evidence>
<evidence type="ECO:0000313" key="3">
    <source>
        <dbReference type="Proteomes" id="UP000324800"/>
    </source>
</evidence>
<dbReference type="Proteomes" id="UP000324800">
    <property type="component" value="Unassembled WGS sequence"/>
</dbReference>
<evidence type="ECO:0000313" key="2">
    <source>
        <dbReference type="EMBL" id="KAA6395304.1"/>
    </source>
</evidence>
<feature type="region of interest" description="Disordered" evidence="1">
    <location>
        <begin position="1"/>
        <end position="57"/>
    </location>
</feature>
<gene>
    <name evidence="2" type="ORF">EZS28_009167</name>
</gene>
<dbReference type="AlphaFoldDB" id="A0A5J4WJT9"/>
<sequence length="151" mass="17064">MQKEPTTMLQSASHQSLQQLKDDDSSVNMQDEEEYEDVNKAKPKRASEDKMEEEEDMENCRVYSKSYVEFGDEYADLVQAAVLIQEAALTTMLAIISKEPAFESAKQMYINVTITATYAQKMRDIRNTFGKGKAIAAGKQSKQDETITSKD</sequence>
<reference evidence="2 3" key="1">
    <citation type="submission" date="2019-03" db="EMBL/GenBank/DDBJ databases">
        <title>Single cell metagenomics reveals metabolic interactions within the superorganism composed of flagellate Streblomastix strix and complex community of Bacteroidetes bacteria on its surface.</title>
        <authorList>
            <person name="Treitli S.C."/>
            <person name="Kolisko M."/>
            <person name="Husnik F."/>
            <person name="Keeling P."/>
            <person name="Hampl V."/>
        </authorList>
    </citation>
    <scope>NUCLEOTIDE SEQUENCE [LARGE SCALE GENOMIC DNA]</scope>
    <source>
        <strain evidence="2">ST1C</strain>
    </source>
</reference>
<accession>A0A5J4WJT9</accession>
<feature type="compositionally biased region" description="Basic and acidic residues" evidence="1">
    <location>
        <begin position="37"/>
        <end position="49"/>
    </location>
</feature>
<proteinExistence type="predicted"/>
<organism evidence="2 3">
    <name type="scientific">Streblomastix strix</name>
    <dbReference type="NCBI Taxonomy" id="222440"/>
    <lineage>
        <taxon>Eukaryota</taxon>
        <taxon>Metamonada</taxon>
        <taxon>Preaxostyla</taxon>
        <taxon>Oxymonadida</taxon>
        <taxon>Streblomastigidae</taxon>
        <taxon>Streblomastix</taxon>
    </lineage>
</organism>
<feature type="compositionally biased region" description="Low complexity" evidence="1">
    <location>
        <begin position="9"/>
        <end position="19"/>
    </location>
</feature>
<comment type="caution">
    <text evidence="2">The sequence shown here is derived from an EMBL/GenBank/DDBJ whole genome shotgun (WGS) entry which is preliminary data.</text>
</comment>
<protein>
    <submittedName>
        <fullName evidence="2">Uncharacterized protein</fullName>
    </submittedName>
</protein>
<name>A0A5J4WJT9_9EUKA</name>
<dbReference type="EMBL" id="SNRW01001718">
    <property type="protein sequence ID" value="KAA6395304.1"/>
    <property type="molecule type" value="Genomic_DNA"/>
</dbReference>